<evidence type="ECO:0008006" key="10">
    <source>
        <dbReference type="Google" id="ProtNLM"/>
    </source>
</evidence>
<evidence type="ECO:0000256" key="5">
    <source>
        <dbReference type="PROSITE-ProRule" id="PRU00723"/>
    </source>
</evidence>
<dbReference type="Proteomes" id="UP000292702">
    <property type="component" value="Unassembled WGS sequence"/>
</dbReference>
<protein>
    <recommendedName>
        <fullName evidence="10">MYND-type domain-containing protein</fullName>
    </recommendedName>
</protein>
<evidence type="ECO:0000313" key="9">
    <source>
        <dbReference type="Proteomes" id="UP000292702"/>
    </source>
</evidence>
<dbReference type="EMBL" id="RWJN01000002">
    <property type="protein sequence ID" value="TCD71842.1"/>
    <property type="molecule type" value="Genomic_DNA"/>
</dbReference>
<feature type="domain" description="C3H1-type" evidence="6">
    <location>
        <begin position="166"/>
        <end position="193"/>
    </location>
</feature>
<feature type="domain" description="MYND-type" evidence="7">
    <location>
        <begin position="261"/>
        <end position="321"/>
    </location>
</feature>
<name>A0A4R0RWY1_9APHY</name>
<dbReference type="GO" id="GO:0008270">
    <property type="term" value="F:zinc ion binding"/>
    <property type="evidence" value="ECO:0007669"/>
    <property type="project" value="UniProtKB-KW"/>
</dbReference>
<dbReference type="PROSITE" id="PS50103">
    <property type="entry name" value="ZF_C3H1"/>
    <property type="match status" value="1"/>
</dbReference>
<dbReference type="AlphaFoldDB" id="A0A4R0RWY1"/>
<keyword evidence="1 5" id="KW-0479">Metal-binding</keyword>
<dbReference type="SUPFAM" id="SSF144232">
    <property type="entry name" value="HIT/MYND zinc finger-like"/>
    <property type="match status" value="1"/>
</dbReference>
<keyword evidence="9" id="KW-1185">Reference proteome</keyword>
<evidence type="ECO:0000256" key="3">
    <source>
        <dbReference type="ARBA" id="ARBA00022833"/>
    </source>
</evidence>
<evidence type="ECO:0000313" key="8">
    <source>
        <dbReference type="EMBL" id="TCD71842.1"/>
    </source>
</evidence>
<reference evidence="8 9" key="1">
    <citation type="submission" date="2018-11" db="EMBL/GenBank/DDBJ databases">
        <title>Genome assembly of Steccherinum ochraceum LE-BIN_3174, the white-rot fungus of the Steccherinaceae family (The Residual Polyporoid clade, Polyporales, Basidiomycota).</title>
        <authorList>
            <person name="Fedorova T.V."/>
            <person name="Glazunova O.A."/>
            <person name="Landesman E.O."/>
            <person name="Moiseenko K.V."/>
            <person name="Psurtseva N.V."/>
            <person name="Savinova O.S."/>
            <person name="Shakhova N.V."/>
            <person name="Tyazhelova T.V."/>
            <person name="Vasina D.V."/>
        </authorList>
    </citation>
    <scope>NUCLEOTIDE SEQUENCE [LARGE SCALE GENOMIC DNA]</scope>
    <source>
        <strain evidence="8 9">LE-BIN_3174</strain>
    </source>
</reference>
<dbReference type="OrthoDB" id="341421at2759"/>
<keyword evidence="2 4" id="KW-0863">Zinc-finger</keyword>
<proteinExistence type="predicted"/>
<evidence type="ECO:0000259" key="6">
    <source>
        <dbReference type="PROSITE" id="PS50103"/>
    </source>
</evidence>
<dbReference type="InterPro" id="IPR000571">
    <property type="entry name" value="Znf_CCCH"/>
</dbReference>
<organism evidence="8 9">
    <name type="scientific">Steccherinum ochraceum</name>
    <dbReference type="NCBI Taxonomy" id="92696"/>
    <lineage>
        <taxon>Eukaryota</taxon>
        <taxon>Fungi</taxon>
        <taxon>Dikarya</taxon>
        <taxon>Basidiomycota</taxon>
        <taxon>Agaricomycotina</taxon>
        <taxon>Agaricomycetes</taxon>
        <taxon>Polyporales</taxon>
        <taxon>Steccherinaceae</taxon>
        <taxon>Steccherinum</taxon>
    </lineage>
</organism>
<dbReference type="InterPro" id="IPR002893">
    <property type="entry name" value="Znf_MYND"/>
</dbReference>
<evidence type="ECO:0000259" key="7">
    <source>
        <dbReference type="PROSITE" id="PS50865"/>
    </source>
</evidence>
<comment type="caution">
    <text evidence="8">The sequence shown here is derived from an EMBL/GenBank/DDBJ whole genome shotgun (WGS) entry which is preliminary data.</text>
</comment>
<dbReference type="PROSITE" id="PS50865">
    <property type="entry name" value="ZF_MYND_2"/>
    <property type="match status" value="1"/>
</dbReference>
<evidence type="ECO:0000256" key="1">
    <source>
        <dbReference type="ARBA" id="ARBA00022723"/>
    </source>
</evidence>
<feature type="zinc finger region" description="C3H1-type" evidence="5">
    <location>
        <begin position="166"/>
        <end position="193"/>
    </location>
</feature>
<dbReference type="STRING" id="92696.A0A4R0RWY1"/>
<accession>A0A4R0RWY1</accession>
<keyword evidence="3 5" id="KW-0862">Zinc</keyword>
<dbReference type="Gene3D" id="6.10.140.2220">
    <property type="match status" value="1"/>
</dbReference>
<gene>
    <name evidence="8" type="ORF">EIP91_003185</name>
</gene>
<evidence type="ECO:0000256" key="4">
    <source>
        <dbReference type="PROSITE-ProRule" id="PRU00134"/>
    </source>
</evidence>
<sequence length="337" mass="39199">MSNEWAILGFGRFVHYKDDLYRPLFAGLDNVQAEHALHSFHCLYAAATGNFAVVPDPESGPMLDYWRYDMIDFSSYTEYKLTNVPGLASLIGLHRYPNYDEKQILQGHVASVKGNWKYRQNGILAFAHSQPFWKLVQSYHSPARTTGEKEWDELLDKIREEGPNFDRGTLPCPSFAERMGCLSPMCPFAHDVEERRAIREAIIEDRRATLEKPPNRDQWVRKQLAPEFMKSPANMFSYLRNDPNPEKDKLMKEAKQIRRMCANSWCMAVQWKVVPKGREQATLRRCSGCGITYYCSSECQKTHWKRHKADPCVSVEEQLECDDYWSDEGRRIPLEEK</sequence>
<dbReference type="Pfam" id="PF01753">
    <property type="entry name" value="zf-MYND"/>
    <property type="match status" value="1"/>
</dbReference>
<evidence type="ECO:0000256" key="2">
    <source>
        <dbReference type="ARBA" id="ARBA00022771"/>
    </source>
</evidence>